<accession>A0A067RJ32</accession>
<dbReference type="InParanoid" id="A0A067RJ32"/>
<name>A0A067RJ32_ZOONE</name>
<keyword evidence="2" id="KW-1185">Reference proteome</keyword>
<gene>
    <name evidence="1" type="ORF">L798_09204</name>
</gene>
<organism evidence="1 2">
    <name type="scientific">Zootermopsis nevadensis</name>
    <name type="common">Dampwood termite</name>
    <dbReference type="NCBI Taxonomy" id="136037"/>
    <lineage>
        <taxon>Eukaryota</taxon>
        <taxon>Metazoa</taxon>
        <taxon>Ecdysozoa</taxon>
        <taxon>Arthropoda</taxon>
        <taxon>Hexapoda</taxon>
        <taxon>Insecta</taxon>
        <taxon>Pterygota</taxon>
        <taxon>Neoptera</taxon>
        <taxon>Polyneoptera</taxon>
        <taxon>Dictyoptera</taxon>
        <taxon>Blattodea</taxon>
        <taxon>Blattoidea</taxon>
        <taxon>Termitoidae</taxon>
        <taxon>Termopsidae</taxon>
        <taxon>Zootermopsis</taxon>
    </lineage>
</organism>
<protein>
    <submittedName>
        <fullName evidence="1">Uncharacterized protein</fullName>
    </submittedName>
</protein>
<dbReference type="AlphaFoldDB" id="A0A067RJ32"/>
<evidence type="ECO:0000313" key="2">
    <source>
        <dbReference type="Proteomes" id="UP000027135"/>
    </source>
</evidence>
<dbReference type="Proteomes" id="UP000027135">
    <property type="component" value="Unassembled WGS sequence"/>
</dbReference>
<reference evidence="1 2" key="1">
    <citation type="journal article" date="2014" name="Nat. Commun.">
        <title>Molecular traces of alternative social organization in a termite genome.</title>
        <authorList>
            <person name="Terrapon N."/>
            <person name="Li C."/>
            <person name="Robertson H.M."/>
            <person name="Ji L."/>
            <person name="Meng X."/>
            <person name="Booth W."/>
            <person name="Chen Z."/>
            <person name="Childers C.P."/>
            <person name="Glastad K.M."/>
            <person name="Gokhale K."/>
            <person name="Gowin J."/>
            <person name="Gronenberg W."/>
            <person name="Hermansen R.A."/>
            <person name="Hu H."/>
            <person name="Hunt B.G."/>
            <person name="Huylmans A.K."/>
            <person name="Khalil S.M."/>
            <person name="Mitchell R.D."/>
            <person name="Munoz-Torres M.C."/>
            <person name="Mustard J.A."/>
            <person name="Pan H."/>
            <person name="Reese J.T."/>
            <person name="Scharf M.E."/>
            <person name="Sun F."/>
            <person name="Vogel H."/>
            <person name="Xiao J."/>
            <person name="Yang W."/>
            <person name="Yang Z."/>
            <person name="Yang Z."/>
            <person name="Zhou J."/>
            <person name="Zhu J."/>
            <person name="Brent C.S."/>
            <person name="Elsik C.G."/>
            <person name="Goodisman M.A."/>
            <person name="Liberles D.A."/>
            <person name="Roe R.M."/>
            <person name="Vargo E.L."/>
            <person name="Vilcinskas A."/>
            <person name="Wang J."/>
            <person name="Bornberg-Bauer E."/>
            <person name="Korb J."/>
            <person name="Zhang G."/>
            <person name="Liebig J."/>
        </authorList>
    </citation>
    <scope>NUCLEOTIDE SEQUENCE [LARGE SCALE GENOMIC DNA]</scope>
    <source>
        <tissue evidence="1">Whole organism</tissue>
    </source>
</reference>
<dbReference type="EMBL" id="KK852439">
    <property type="protein sequence ID" value="KDR23881.1"/>
    <property type="molecule type" value="Genomic_DNA"/>
</dbReference>
<proteinExistence type="predicted"/>
<sequence length="102" mass="10871">MPLLTVDAAGLQVELAELGTVLGVVGFERLPAEMSSMGRIVCLEELLDVSLGSAVMTGDDLTGGGTSLELLPVSALVCEVATTAVLFLDFCRSRRTWDWRRA</sequence>
<evidence type="ECO:0000313" key="1">
    <source>
        <dbReference type="EMBL" id="KDR23881.1"/>
    </source>
</evidence>